<name>A0ABD6EZ62_9BILA</name>
<accession>A0ABD6EZ62</accession>
<reference evidence="1 2" key="1">
    <citation type="submission" date="2024-08" db="EMBL/GenBank/DDBJ databases">
        <title>Gnathostoma spinigerum genome.</title>
        <authorList>
            <person name="Gonzalez-Bertolin B."/>
            <person name="Monzon S."/>
            <person name="Zaballos A."/>
            <person name="Jimenez P."/>
            <person name="Dekumyoy P."/>
            <person name="Varona S."/>
            <person name="Cuesta I."/>
            <person name="Sumanam S."/>
            <person name="Adisakwattana P."/>
            <person name="Gasser R.B."/>
            <person name="Hernandez-Gonzalez A."/>
            <person name="Young N.D."/>
            <person name="Perteguer M.J."/>
        </authorList>
    </citation>
    <scope>NUCLEOTIDE SEQUENCE [LARGE SCALE GENOMIC DNA]</scope>
    <source>
        <strain evidence="1">AL3</strain>
        <tissue evidence="1">Liver</tissue>
    </source>
</reference>
<proteinExistence type="predicted"/>
<dbReference type="Proteomes" id="UP001608902">
    <property type="component" value="Unassembled WGS sequence"/>
</dbReference>
<organism evidence="1 2">
    <name type="scientific">Gnathostoma spinigerum</name>
    <dbReference type="NCBI Taxonomy" id="75299"/>
    <lineage>
        <taxon>Eukaryota</taxon>
        <taxon>Metazoa</taxon>
        <taxon>Ecdysozoa</taxon>
        <taxon>Nematoda</taxon>
        <taxon>Chromadorea</taxon>
        <taxon>Rhabditida</taxon>
        <taxon>Spirurina</taxon>
        <taxon>Gnathostomatomorpha</taxon>
        <taxon>Gnathostomatoidea</taxon>
        <taxon>Gnathostomatidae</taxon>
        <taxon>Gnathostoma</taxon>
    </lineage>
</organism>
<dbReference type="AlphaFoldDB" id="A0ABD6EZ62"/>
<protein>
    <submittedName>
        <fullName evidence="1">Uncharacterized protein</fullName>
    </submittedName>
</protein>
<gene>
    <name evidence="1" type="ORF">AB6A40_008279</name>
</gene>
<keyword evidence="2" id="KW-1185">Reference proteome</keyword>
<evidence type="ECO:0000313" key="1">
    <source>
        <dbReference type="EMBL" id="MFH4981570.1"/>
    </source>
</evidence>
<sequence>MHMGYTGMNSVMRSRIGSEQNATFLSTKTSLKSDAARMNAPYLRPMLIRTRHRRSASERFGNRFNNGNIKTHRYSQLDLVRSMSQCKKPHPIPKITITDYGHASTVSLGNV</sequence>
<evidence type="ECO:0000313" key="2">
    <source>
        <dbReference type="Proteomes" id="UP001608902"/>
    </source>
</evidence>
<dbReference type="EMBL" id="JBGFUD010007468">
    <property type="protein sequence ID" value="MFH4981570.1"/>
    <property type="molecule type" value="Genomic_DNA"/>
</dbReference>
<comment type="caution">
    <text evidence="1">The sequence shown here is derived from an EMBL/GenBank/DDBJ whole genome shotgun (WGS) entry which is preliminary data.</text>
</comment>